<keyword evidence="3" id="KW-1185">Reference proteome</keyword>
<dbReference type="EMBL" id="JAAIUW010000005">
    <property type="protein sequence ID" value="KAF7833687.1"/>
    <property type="molecule type" value="Genomic_DNA"/>
</dbReference>
<proteinExistence type="predicted"/>
<organism evidence="2 3">
    <name type="scientific">Senna tora</name>
    <dbReference type="NCBI Taxonomy" id="362788"/>
    <lineage>
        <taxon>Eukaryota</taxon>
        <taxon>Viridiplantae</taxon>
        <taxon>Streptophyta</taxon>
        <taxon>Embryophyta</taxon>
        <taxon>Tracheophyta</taxon>
        <taxon>Spermatophyta</taxon>
        <taxon>Magnoliopsida</taxon>
        <taxon>eudicotyledons</taxon>
        <taxon>Gunneridae</taxon>
        <taxon>Pentapetalae</taxon>
        <taxon>rosids</taxon>
        <taxon>fabids</taxon>
        <taxon>Fabales</taxon>
        <taxon>Fabaceae</taxon>
        <taxon>Caesalpinioideae</taxon>
        <taxon>Cassia clade</taxon>
        <taxon>Senna</taxon>
    </lineage>
</organism>
<accession>A0A835CB32</accession>
<sequence length="280" mass="32115">MKYVVKLKGSQTTRQIKVNHTEANIDKDTETNPLTNLEDLEDDDFIRLFQSLEEDDGGQLPIPYVPILATTKDELVAKALTDLEVCLKMPLKDIASSQANSLRLHTSLNFLSRLSLEDGALSDGLKAMIHSLHQEFPSMLCSFKQAYGKINKFSVLDERDKCMKEELAHRKEAALSLVSKMSETRKFMSEAQEKEARLKEHISRLEKEIQDCEAELLSFEEQKKKYVAETKELKKEFESVKKEKAEMVEDEGKARQQLFQVDYKWSVLCSQFQQNNIDAG</sequence>
<dbReference type="OrthoDB" id="1434097at2759"/>
<comment type="caution">
    <text evidence="2">The sequence shown here is derived from an EMBL/GenBank/DDBJ whole genome shotgun (WGS) entry which is preliminary data.</text>
</comment>
<gene>
    <name evidence="2" type="ORF">G2W53_016020</name>
</gene>
<evidence type="ECO:0000256" key="1">
    <source>
        <dbReference type="SAM" id="Coils"/>
    </source>
</evidence>
<evidence type="ECO:0000313" key="3">
    <source>
        <dbReference type="Proteomes" id="UP000634136"/>
    </source>
</evidence>
<feature type="coiled-coil region" evidence="1">
    <location>
        <begin position="188"/>
        <end position="250"/>
    </location>
</feature>
<dbReference type="Proteomes" id="UP000634136">
    <property type="component" value="Unassembled WGS sequence"/>
</dbReference>
<name>A0A835CB32_9FABA</name>
<dbReference type="AlphaFoldDB" id="A0A835CB32"/>
<reference evidence="2" key="1">
    <citation type="submission" date="2020-09" db="EMBL/GenBank/DDBJ databases">
        <title>Genome-Enabled Discovery of Anthraquinone Biosynthesis in Senna tora.</title>
        <authorList>
            <person name="Kang S.-H."/>
            <person name="Pandey R.P."/>
            <person name="Lee C.-M."/>
            <person name="Sim J.-S."/>
            <person name="Jeong J.-T."/>
            <person name="Choi B.-S."/>
            <person name="Jung M."/>
            <person name="Ginzburg D."/>
            <person name="Zhao K."/>
            <person name="Won S.Y."/>
            <person name="Oh T.-J."/>
            <person name="Yu Y."/>
            <person name="Kim N.-H."/>
            <person name="Lee O.R."/>
            <person name="Lee T.-H."/>
            <person name="Bashyal P."/>
            <person name="Kim T.-S."/>
            <person name="Lee W.-H."/>
            <person name="Kawkins C."/>
            <person name="Kim C.-K."/>
            <person name="Kim J.S."/>
            <person name="Ahn B.O."/>
            <person name="Rhee S.Y."/>
            <person name="Sohng J.K."/>
        </authorList>
    </citation>
    <scope>NUCLEOTIDE SEQUENCE</scope>
    <source>
        <tissue evidence="2">Leaf</tissue>
    </source>
</reference>
<protein>
    <submittedName>
        <fullName evidence="2">Putative disease resistance protein</fullName>
    </submittedName>
</protein>
<keyword evidence="1" id="KW-0175">Coiled coil</keyword>
<evidence type="ECO:0000313" key="2">
    <source>
        <dbReference type="EMBL" id="KAF7833687.1"/>
    </source>
</evidence>